<comment type="caution">
    <text evidence="3">The sequence shown here is derived from an EMBL/GenBank/DDBJ whole genome shotgun (WGS) entry which is preliminary data.</text>
</comment>
<dbReference type="SUPFAM" id="SSF52540">
    <property type="entry name" value="P-loop containing nucleoside triphosphate hydrolases"/>
    <property type="match status" value="1"/>
</dbReference>
<dbReference type="Proteomes" id="UP000730482">
    <property type="component" value="Unassembled WGS sequence"/>
</dbReference>
<dbReference type="InterPro" id="IPR054567">
    <property type="entry name" value="NNH7"/>
</dbReference>
<feature type="domain" description="AAA+ ATPase" evidence="2">
    <location>
        <begin position="340"/>
        <end position="481"/>
    </location>
</feature>
<name>A0ABS5L643_9ACTN</name>
<dbReference type="InterPro" id="IPR003593">
    <property type="entry name" value="AAA+_ATPase"/>
</dbReference>
<evidence type="ECO:0000313" key="4">
    <source>
        <dbReference type="Proteomes" id="UP000730482"/>
    </source>
</evidence>
<keyword evidence="4" id="KW-1185">Reference proteome</keyword>
<dbReference type="SMART" id="SM00382">
    <property type="entry name" value="AAA"/>
    <property type="match status" value="1"/>
</dbReference>
<dbReference type="Gene3D" id="3.40.50.300">
    <property type="entry name" value="P-loop containing nucleotide triphosphate hydrolases"/>
    <property type="match status" value="1"/>
</dbReference>
<dbReference type="RefSeq" id="WP_212020734.1">
    <property type="nucleotide sequence ID" value="NZ_JAAFYZ010000287.1"/>
</dbReference>
<dbReference type="Pfam" id="PF22738">
    <property type="entry name" value="NNH7"/>
    <property type="match status" value="1"/>
</dbReference>
<protein>
    <recommendedName>
        <fullName evidence="2">AAA+ ATPase domain-containing protein</fullName>
    </recommendedName>
</protein>
<dbReference type="InterPro" id="IPR027417">
    <property type="entry name" value="P-loop_NTPase"/>
</dbReference>
<evidence type="ECO:0000259" key="2">
    <source>
        <dbReference type="SMART" id="SM00382"/>
    </source>
</evidence>
<sequence length="1062" mass="117809">MRTLILWILQIEDRRTRHDGRMRRSLRYLDAVKVLAGGENHFIKLLDDASATMLLGAGVFDLFEAREQALRLLGKVLDRFGEKLRGIDRLTRTERIHAAHEVIRITAYFDALADALGEWKVRFSAAEQTALATQASDDNLSWLGVYKELSEGDVDLTPLLYDSSSAQQFSVMSSRISVHICAPAVWDSLSETEQDCLSTLLTVRIPADATVRYQENLRRLSVDCPEFGVWVNLQAHAATREQLATGLAGLETLLAPLAAESAGHQQESLSRAHRADLAKPIILTGRDSHLALPSLGEGYVDHSFRLAFSALPSSKAWCDQPLRHDLPAALGTYLMSEAAQHTPLLILGQPGSGKSVLTRILAARLPADRFLPIRVELRRIDAGADLQEHIESAIREQTGERVQWTRFVTANPDLTPVVILDGFDELLQATGVAQTDFLIRIERFQERELDVGRSVAVIVTSRTAVANRATLPDGIPILRLEPFGEKQIRTWIDIWNRTNGLSLTERGVKPLSETTILRYHELAEQPILLLMLALYDATDNALAAVDPDLSQATVYEQLLKDFARRELAKDPGITDLDRRIEEELLRLSIVAFAMFNRGAQWIDADSLTEDLRALNIWRAERAQSTLRSTLSAGQQMVGRFFFVHDARATRDGGETQTYEFLHATFGEYLTARLVVQLLSDLATQYLASAYAVSRSINDAMLYALLSFESLTVRTPIIEFSGALLAQVDPAVREAIDEILIKLFHNSLAERIDRAYTDYQPRALDAVQRACSWNANLITLLAFAPDGISLRRLYPAECDDDNAVNKWPRLANLWWTNLRYTGWDSLVDTLALERTWLANGRDIVIRIGRPATPATKPDLTWSYHLHDVTWKDGAWLTSHLTRDLQKSADFSSDRRLDLAVRNTLPISAELPTLGHTVYHTGDGRLVTATALLAAALMAPYGNEPADAAILDLLTTLGRLSGYAERGEKELYIKVALGLFIAAVELNAVSADTRRALTNLAFPDDLFPVPDPHLDRLRDRLNDLLAQDAPLTEPTPPTPAASPTPEPSPAASSPETPATPPGAP</sequence>
<accession>A0ABS5L643</accession>
<organism evidence="3 4">
    <name type="scientific">Catenulispora pinistramenti</name>
    <dbReference type="NCBI Taxonomy" id="2705254"/>
    <lineage>
        <taxon>Bacteria</taxon>
        <taxon>Bacillati</taxon>
        <taxon>Actinomycetota</taxon>
        <taxon>Actinomycetes</taxon>
        <taxon>Catenulisporales</taxon>
        <taxon>Catenulisporaceae</taxon>
        <taxon>Catenulispora</taxon>
    </lineage>
</organism>
<evidence type="ECO:0000256" key="1">
    <source>
        <dbReference type="SAM" id="MobiDB-lite"/>
    </source>
</evidence>
<feature type="region of interest" description="Disordered" evidence="1">
    <location>
        <begin position="1022"/>
        <end position="1062"/>
    </location>
</feature>
<dbReference type="EMBL" id="JAAFYZ010000287">
    <property type="protein sequence ID" value="MBS2553805.1"/>
    <property type="molecule type" value="Genomic_DNA"/>
</dbReference>
<reference evidence="3 4" key="1">
    <citation type="submission" date="2020-02" db="EMBL/GenBank/DDBJ databases">
        <title>Acidophilic actinobacteria isolated from forest soil.</title>
        <authorList>
            <person name="Golinska P."/>
        </authorList>
    </citation>
    <scope>NUCLEOTIDE SEQUENCE [LARGE SCALE GENOMIC DNA]</scope>
    <source>
        <strain evidence="3 4">NL8</strain>
    </source>
</reference>
<gene>
    <name evidence="3" type="ORF">KGQ19_43825</name>
</gene>
<feature type="compositionally biased region" description="Pro residues" evidence="1">
    <location>
        <begin position="1031"/>
        <end position="1046"/>
    </location>
</feature>
<proteinExistence type="predicted"/>
<evidence type="ECO:0000313" key="3">
    <source>
        <dbReference type="EMBL" id="MBS2553805.1"/>
    </source>
</evidence>